<dbReference type="SUPFAM" id="SSF46767">
    <property type="entry name" value="Methylated DNA-protein cysteine methyltransferase, C-terminal domain"/>
    <property type="match status" value="1"/>
</dbReference>
<dbReference type="CDD" id="cd06445">
    <property type="entry name" value="ATase"/>
    <property type="match status" value="1"/>
</dbReference>
<keyword evidence="3" id="KW-0808">Transferase</keyword>
<dbReference type="Proteomes" id="UP000179221">
    <property type="component" value="Unassembled WGS sequence"/>
</dbReference>
<dbReference type="PROSITE" id="PS00374">
    <property type="entry name" value="MGMT"/>
    <property type="match status" value="1"/>
</dbReference>
<gene>
    <name evidence="8" type="ORF">A2628_03990</name>
</gene>
<comment type="caution">
    <text evidence="8">The sequence shown here is derived from an EMBL/GenBank/DDBJ whole genome shotgun (WGS) entry which is preliminary data.</text>
</comment>
<comment type="catalytic activity">
    <reaction evidence="6">
        <text>a 6-O-methyl-2'-deoxyguanosine in DNA + L-cysteinyl-[protein] = S-methyl-L-cysteinyl-[protein] + a 2'-deoxyguanosine in DNA</text>
        <dbReference type="Rhea" id="RHEA:24000"/>
        <dbReference type="Rhea" id="RHEA-COMP:10131"/>
        <dbReference type="Rhea" id="RHEA-COMP:10132"/>
        <dbReference type="Rhea" id="RHEA-COMP:11367"/>
        <dbReference type="Rhea" id="RHEA-COMP:11368"/>
        <dbReference type="ChEBI" id="CHEBI:29950"/>
        <dbReference type="ChEBI" id="CHEBI:82612"/>
        <dbReference type="ChEBI" id="CHEBI:85445"/>
        <dbReference type="ChEBI" id="CHEBI:85448"/>
        <dbReference type="EC" id="2.1.1.63"/>
    </reaction>
</comment>
<name>A0A1F7YIT8_9BACT</name>
<dbReference type="InterPro" id="IPR036217">
    <property type="entry name" value="MethylDNA_cys_MeTrfase_DNAb"/>
</dbReference>
<evidence type="ECO:0000256" key="3">
    <source>
        <dbReference type="ARBA" id="ARBA00022679"/>
    </source>
</evidence>
<evidence type="ECO:0000256" key="2">
    <source>
        <dbReference type="ARBA" id="ARBA00022603"/>
    </source>
</evidence>
<dbReference type="NCBIfam" id="TIGR00589">
    <property type="entry name" value="ogt"/>
    <property type="match status" value="1"/>
</dbReference>
<comment type="catalytic activity">
    <reaction evidence="1">
        <text>a 4-O-methyl-thymidine in DNA + L-cysteinyl-[protein] = a thymidine in DNA + S-methyl-L-cysteinyl-[protein]</text>
        <dbReference type="Rhea" id="RHEA:53428"/>
        <dbReference type="Rhea" id="RHEA-COMP:10131"/>
        <dbReference type="Rhea" id="RHEA-COMP:10132"/>
        <dbReference type="Rhea" id="RHEA-COMP:13555"/>
        <dbReference type="Rhea" id="RHEA-COMP:13556"/>
        <dbReference type="ChEBI" id="CHEBI:29950"/>
        <dbReference type="ChEBI" id="CHEBI:82612"/>
        <dbReference type="ChEBI" id="CHEBI:137386"/>
        <dbReference type="ChEBI" id="CHEBI:137387"/>
        <dbReference type="EC" id="2.1.1.63"/>
    </reaction>
</comment>
<dbReference type="GO" id="GO:0032259">
    <property type="term" value="P:methylation"/>
    <property type="evidence" value="ECO:0007669"/>
    <property type="project" value="UniProtKB-KW"/>
</dbReference>
<dbReference type="GO" id="GO:0003908">
    <property type="term" value="F:methylated-DNA-[protein]-cysteine S-methyltransferase activity"/>
    <property type="evidence" value="ECO:0007669"/>
    <property type="project" value="UniProtKB-EC"/>
</dbReference>
<protein>
    <recommendedName>
        <fullName evidence="7">Methylated-DNA-[protein]-cysteine S-methyltransferase DNA binding domain-containing protein</fullName>
    </recommendedName>
</protein>
<dbReference type="AlphaFoldDB" id="A0A1F7YIT8"/>
<keyword evidence="2" id="KW-0489">Methyltransferase</keyword>
<evidence type="ECO:0000313" key="8">
    <source>
        <dbReference type="EMBL" id="OGM27172.1"/>
    </source>
</evidence>
<dbReference type="InterPro" id="IPR001497">
    <property type="entry name" value="MethylDNA_cys_MeTrfase_AS"/>
</dbReference>
<feature type="domain" description="Methylated-DNA-[protein]-cysteine S-methyltransferase DNA binding" evidence="7">
    <location>
        <begin position="14"/>
        <end position="92"/>
    </location>
</feature>
<dbReference type="GO" id="GO:0006281">
    <property type="term" value="P:DNA repair"/>
    <property type="evidence" value="ECO:0007669"/>
    <property type="project" value="UniProtKB-KW"/>
</dbReference>
<dbReference type="Pfam" id="PF01035">
    <property type="entry name" value="DNA_binding_1"/>
    <property type="match status" value="1"/>
</dbReference>
<keyword evidence="4" id="KW-0227">DNA damage</keyword>
<dbReference type="Gene3D" id="1.10.10.10">
    <property type="entry name" value="Winged helix-like DNA-binding domain superfamily/Winged helix DNA-binding domain"/>
    <property type="match status" value="1"/>
</dbReference>
<evidence type="ECO:0000256" key="1">
    <source>
        <dbReference type="ARBA" id="ARBA00001286"/>
    </source>
</evidence>
<sequence>MSKLKTKKEDHNLFSRIYTLVKKIPEGKVMTYGQVASILGTRDARKIGWALHANKDPNIPCHRVVNKEGKVAENYAFDGWREQKRKLEEEGVGFTDDMHVDLPRFLYDRKSF</sequence>
<dbReference type="PANTHER" id="PTHR42942:SF1">
    <property type="entry name" value="ALKYLTRANSFERASE-LIKE PROTEIN 1"/>
    <property type="match status" value="1"/>
</dbReference>
<evidence type="ECO:0000313" key="9">
    <source>
        <dbReference type="Proteomes" id="UP000179221"/>
    </source>
</evidence>
<dbReference type="InterPro" id="IPR014048">
    <property type="entry name" value="MethylDNA_cys_MeTrfase_DNA-bd"/>
</dbReference>
<dbReference type="PANTHER" id="PTHR42942">
    <property type="entry name" value="6-O-METHYLGUANINE DNA METHYLTRANSFERASE"/>
    <property type="match status" value="1"/>
</dbReference>
<proteinExistence type="predicted"/>
<organism evidence="8 9">
    <name type="scientific">Candidatus Woesebacteria bacterium RIFCSPHIGHO2_01_FULL_40_22</name>
    <dbReference type="NCBI Taxonomy" id="1802499"/>
    <lineage>
        <taxon>Bacteria</taxon>
        <taxon>Candidatus Woeseibacteriota</taxon>
    </lineage>
</organism>
<reference evidence="8 9" key="1">
    <citation type="journal article" date="2016" name="Nat. Commun.">
        <title>Thousands of microbial genomes shed light on interconnected biogeochemical processes in an aquifer system.</title>
        <authorList>
            <person name="Anantharaman K."/>
            <person name="Brown C.T."/>
            <person name="Hug L.A."/>
            <person name="Sharon I."/>
            <person name="Castelle C.J."/>
            <person name="Probst A.J."/>
            <person name="Thomas B.C."/>
            <person name="Singh A."/>
            <person name="Wilkins M.J."/>
            <person name="Karaoz U."/>
            <person name="Brodie E.L."/>
            <person name="Williams K.H."/>
            <person name="Hubbard S.S."/>
            <person name="Banfield J.F."/>
        </authorList>
    </citation>
    <scope>NUCLEOTIDE SEQUENCE [LARGE SCALE GENOMIC DNA]</scope>
</reference>
<keyword evidence="5" id="KW-0234">DNA repair</keyword>
<dbReference type="InterPro" id="IPR036388">
    <property type="entry name" value="WH-like_DNA-bd_sf"/>
</dbReference>
<evidence type="ECO:0000259" key="7">
    <source>
        <dbReference type="Pfam" id="PF01035"/>
    </source>
</evidence>
<accession>A0A1F7YIT8</accession>
<dbReference type="InterPro" id="IPR052520">
    <property type="entry name" value="ATL_DNA_repair"/>
</dbReference>
<evidence type="ECO:0000256" key="6">
    <source>
        <dbReference type="ARBA" id="ARBA00049348"/>
    </source>
</evidence>
<evidence type="ECO:0000256" key="4">
    <source>
        <dbReference type="ARBA" id="ARBA00022763"/>
    </source>
</evidence>
<evidence type="ECO:0000256" key="5">
    <source>
        <dbReference type="ARBA" id="ARBA00023204"/>
    </source>
</evidence>
<dbReference type="EMBL" id="MGGL01000005">
    <property type="protein sequence ID" value="OGM27172.1"/>
    <property type="molecule type" value="Genomic_DNA"/>
</dbReference>